<accession>A0A5C5Z081</accession>
<dbReference type="Gene3D" id="1.50.10.10">
    <property type="match status" value="1"/>
</dbReference>
<evidence type="ECO:0000259" key="1">
    <source>
        <dbReference type="Pfam" id="PF14498"/>
    </source>
</evidence>
<feature type="domain" description="Alpha fucosidase A-like C-terminal" evidence="2">
    <location>
        <begin position="768"/>
        <end position="847"/>
    </location>
</feature>
<dbReference type="InterPro" id="IPR016518">
    <property type="entry name" value="Alpha-L-fucosidase"/>
</dbReference>
<comment type="caution">
    <text evidence="4">The sequence shown here is derived from an EMBL/GenBank/DDBJ whole genome shotgun (WGS) entry which is preliminary data.</text>
</comment>
<dbReference type="EMBL" id="SJPJ01000001">
    <property type="protein sequence ID" value="TWT80247.1"/>
    <property type="molecule type" value="Genomic_DNA"/>
</dbReference>
<feature type="domain" description="Glycosyl hydrolase family 95 N-terminal" evidence="1">
    <location>
        <begin position="83"/>
        <end position="335"/>
    </location>
</feature>
<organism evidence="4 5">
    <name type="scientific">Novipirellula herctigrandis</name>
    <dbReference type="NCBI Taxonomy" id="2527986"/>
    <lineage>
        <taxon>Bacteria</taxon>
        <taxon>Pseudomonadati</taxon>
        <taxon>Planctomycetota</taxon>
        <taxon>Planctomycetia</taxon>
        <taxon>Pirellulales</taxon>
        <taxon>Pirellulaceae</taxon>
        <taxon>Novipirellula</taxon>
    </lineage>
</organism>
<dbReference type="GO" id="GO:0004560">
    <property type="term" value="F:alpha-L-fucosidase activity"/>
    <property type="evidence" value="ECO:0007669"/>
    <property type="project" value="InterPro"/>
</dbReference>
<dbReference type="Gene3D" id="2.60.40.1180">
    <property type="entry name" value="Golgi alpha-mannosidase II"/>
    <property type="match status" value="1"/>
</dbReference>
<evidence type="ECO:0000313" key="5">
    <source>
        <dbReference type="Proteomes" id="UP000315010"/>
    </source>
</evidence>
<dbReference type="Gene3D" id="2.70.98.50">
    <property type="entry name" value="putative glycoside hydrolase family protein from bacillus halodurans"/>
    <property type="match status" value="1"/>
</dbReference>
<dbReference type="PANTHER" id="PTHR31084">
    <property type="entry name" value="ALPHA-L-FUCOSIDASE 2"/>
    <property type="match status" value="1"/>
</dbReference>
<dbReference type="InterPro" id="IPR049053">
    <property type="entry name" value="AFCA-like_C"/>
</dbReference>
<evidence type="ECO:0000259" key="3">
    <source>
        <dbReference type="Pfam" id="PF22124"/>
    </source>
</evidence>
<evidence type="ECO:0000313" key="4">
    <source>
        <dbReference type="EMBL" id="TWT80247.1"/>
    </source>
</evidence>
<dbReference type="PIRSF" id="PIRSF007663">
    <property type="entry name" value="UCP007663"/>
    <property type="match status" value="1"/>
</dbReference>
<dbReference type="SUPFAM" id="SSF48208">
    <property type="entry name" value="Six-hairpin glycosidases"/>
    <property type="match status" value="1"/>
</dbReference>
<protein>
    <submittedName>
        <fullName evidence="4">Uncharacterized protein</fullName>
    </submittedName>
</protein>
<dbReference type="InterPro" id="IPR008928">
    <property type="entry name" value="6-hairpin_glycosidase_sf"/>
</dbReference>
<gene>
    <name evidence="4" type="ORF">CA13_16600</name>
</gene>
<dbReference type="Proteomes" id="UP000315010">
    <property type="component" value="Unassembled WGS sequence"/>
</dbReference>
<dbReference type="GO" id="GO:0005975">
    <property type="term" value="P:carbohydrate metabolic process"/>
    <property type="evidence" value="ECO:0007669"/>
    <property type="project" value="InterPro"/>
</dbReference>
<sequence length="867" mass="97417">MRMKKVPCEQTARIDRTWPACSVAIVVRVRSIFGDGNQWSRRVNSSCSDLMHTLLIVFVTMFFGKGLLLATDSLPVPERGFVSSEPAETWEQGLICGNGTIGANALSRPLDERIIFTHERLFLPMGAPVMPRDQSARLFEIRRLIDQGLFKQACELQFNLSGQDGFMYPDYFVPAFDLTILSQAEGAVRDYARSVDFQTGETTVHWADERGAFERRMFVSRDEGVAVLLLTAPQSALNCQLKLEPREPSDEFNADSDINKRSDEVFKEHVSDMKSTAGDHWLTYRNRFSKAYPGSIHSLESYVRVVATGGTTKSRDDGTLVVTGADRILLFVDIRLLYDPEKSVIEEMEHSLEQLPPNYGRLLESHALLHGELFNRMRLDLGGGVDHHRTTEELLELSSYEKPNRALIEKEFDAARYNIISSTGELPPTLQGVWAGTYVPGWASDFTHNGNVPSAIASYLMGNMPELMPAYTSYIESLVPWMEINAKHLFGARGVALPSRSTTHGFNNAFNANFAGGMWVGGAGWAAHFFYDYYLYTGDREFLANHALPFMERAALFFEDYLYEGPDGKFVFSPTQSPENTPGNSNSQASFNSTMDVAVAKELLRNTIAASRELGRNEKKIPIWEAMLAKMPDYMIDDHGFIKEWLTPRLENRDDHRHCSQLYPLFDGMPEEIAQSPELQAAFRSSIEYKLDRHWKDNQRGFMSFGLVQLGQASASLGEGENAYHCLRHLVNRFWLNNLASMHNHRSLFNMDISGGMPAVIIKMLVASEPGKLHLLPALPKAWPTGTIEGVSCRGQIEVKELTWQEDRILVRLLSAKDQQITLQMPEEVGQIVVSAGQASIEQSSPSKTRRITLPAGQQVALRIMLD</sequence>
<dbReference type="AlphaFoldDB" id="A0A5C5Z081"/>
<dbReference type="Pfam" id="PF22124">
    <property type="entry name" value="Glyco_hydro_95_cat"/>
    <property type="match status" value="1"/>
</dbReference>
<name>A0A5C5Z081_9BACT</name>
<dbReference type="InterPro" id="IPR027414">
    <property type="entry name" value="GH95_N_dom"/>
</dbReference>
<evidence type="ECO:0000259" key="2">
    <source>
        <dbReference type="Pfam" id="PF21307"/>
    </source>
</evidence>
<dbReference type="InterPro" id="IPR013780">
    <property type="entry name" value="Glyco_hydro_b"/>
</dbReference>
<dbReference type="Pfam" id="PF21307">
    <property type="entry name" value="Glyco_hydro_95_C"/>
    <property type="match status" value="1"/>
</dbReference>
<proteinExistence type="predicted"/>
<dbReference type="PANTHER" id="PTHR31084:SF0">
    <property type="entry name" value="ALPHA-L-FUCOSIDASE 2"/>
    <property type="match status" value="1"/>
</dbReference>
<dbReference type="InterPro" id="IPR012341">
    <property type="entry name" value="6hp_glycosidase-like_sf"/>
</dbReference>
<dbReference type="Pfam" id="PF14498">
    <property type="entry name" value="Glyco_hyd_65N_2"/>
    <property type="match status" value="1"/>
</dbReference>
<reference evidence="4 5" key="1">
    <citation type="submission" date="2019-02" db="EMBL/GenBank/DDBJ databases">
        <title>Deep-cultivation of Planctomycetes and their phenomic and genomic characterization uncovers novel biology.</title>
        <authorList>
            <person name="Wiegand S."/>
            <person name="Jogler M."/>
            <person name="Boedeker C."/>
            <person name="Pinto D."/>
            <person name="Vollmers J."/>
            <person name="Rivas-Marin E."/>
            <person name="Kohn T."/>
            <person name="Peeters S.H."/>
            <person name="Heuer A."/>
            <person name="Rast P."/>
            <person name="Oberbeckmann S."/>
            <person name="Bunk B."/>
            <person name="Jeske O."/>
            <person name="Meyerdierks A."/>
            <person name="Storesund J.E."/>
            <person name="Kallscheuer N."/>
            <person name="Luecker S."/>
            <person name="Lage O.M."/>
            <person name="Pohl T."/>
            <person name="Merkel B.J."/>
            <person name="Hornburger P."/>
            <person name="Mueller R.-W."/>
            <person name="Bruemmer F."/>
            <person name="Labrenz M."/>
            <person name="Spormann A.M."/>
            <person name="Op Den Camp H."/>
            <person name="Overmann J."/>
            <person name="Amann R."/>
            <person name="Jetten M.S.M."/>
            <person name="Mascher T."/>
            <person name="Medema M.H."/>
            <person name="Devos D.P."/>
            <person name="Kaster A.-K."/>
            <person name="Ovreas L."/>
            <person name="Rohde M."/>
            <person name="Galperin M.Y."/>
            <person name="Jogler C."/>
        </authorList>
    </citation>
    <scope>NUCLEOTIDE SEQUENCE [LARGE SCALE GENOMIC DNA]</scope>
    <source>
        <strain evidence="4 5">CA13</strain>
    </source>
</reference>
<feature type="domain" description="Glycosyl hydrolase family 95 catalytic" evidence="3">
    <location>
        <begin position="359"/>
        <end position="765"/>
    </location>
</feature>
<keyword evidence="5" id="KW-1185">Reference proteome</keyword>
<dbReference type="InterPro" id="IPR054363">
    <property type="entry name" value="GH95_cat"/>
</dbReference>